<dbReference type="GO" id="GO:0035735">
    <property type="term" value="P:intraciliary transport involved in cilium assembly"/>
    <property type="evidence" value="ECO:0007669"/>
    <property type="project" value="TreeGrafter"/>
</dbReference>
<dbReference type="Gene3D" id="1.25.40.10">
    <property type="entry name" value="Tetratricopeptide repeat domain"/>
    <property type="match status" value="1"/>
</dbReference>
<keyword evidence="5" id="KW-0966">Cell projection</keyword>
<keyword evidence="4" id="KW-0802">TPR repeat</keyword>
<dbReference type="PANTHER" id="PTHR14781">
    <property type="entry name" value="INTRAFLAGELLAR TRANSPORT PROTEIN 56"/>
    <property type="match status" value="1"/>
</dbReference>
<dbReference type="GO" id="GO:0030992">
    <property type="term" value="C:intraciliary transport particle B"/>
    <property type="evidence" value="ECO:0007669"/>
    <property type="project" value="TreeGrafter"/>
</dbReference>
<dbReference type="GO" id="GO:0120170">
    <property type="term" value="F:intraciliary transport particle B binding"/>
    <property type="evidence" value="ECO:0007669"/>
    <property type="project" value="TreeGrafter"/>
</dbReference>
<name>A0A7R8WN96_9CRUS</name>
<evidence type="ECO:0000313" key="6">
    <source>
        <dbReference type="EMBL" id="CAD7234932.1"/>
    </source>
</evidence>
<proteinExistence type="inferred from homology"/>
<reference evidence="6" key="1">
    <citation type="submission" date="2020-11" db="EMBL/GenBank/DDBJ databases">
        <authorList>
            <person name="Tran Van P."/>
        </authorList>
    </citation>
    <scope>NUCLEOTIDE SEQUENCE</scope>
</reference>
<gene>
    <name evidence="6" type="ORF">CTOB1V02_LOCUS12748</name>
</gene>
<protein>
    <submittedName>
        <fullName evidence="6">Uncharacterized protein</fullName>
    </submittedName>
</protein>
<dbReference type="OrthoDB" id="95390at2759"/>
<evidence type="ECO:0000256" key="4">
    <source>
        <dbReference type="ARBA" id="ARBA00022803"/>
    </source>
</evidence>
<dbReference type="GO" id="GO:0097546">
    <property type="term" value="C:ciliary base"/>
    <property type="evidence" value="ECO:0007669"/>
    <property type="project" value="TreeGrafter"/>
</dbReference>
<keyword evidence="3" id="KW-0677">Repeat</keyword>
<evidence type="ECO:0000256" key="1">
    <source>
        <dbReference type="ARBA" id="ARBA00004138"/>
    </source>
</evidence>
<dbReference type="GO" id="GO:0035720">
    <property type="term" value="P:intraciliary anterograde transport"/>
    <property type="evidence" value="ECO:0007669"/>
    <property type="project" value="TreeGrafter"/>
</dbReference>
<evidence type="ECO:0000256" key="5">
    <source>
        <dbReference type="ARBA" id="ARBA00023273"/>
    </source>
</evidence>
<accession>A0A7R8WN96</accession>
<sequence length="325" mass="37074">MLLSRLKPWKSTNKSPSPEPRTKKAVPKLEELLKARDYVGAMTVLEFDRNSGKGDDMTDSWIAYCAFHLGSYKRALQEYENISKKPKAPADIKLYLACCYFYLGMEFIALNVYIALCYYKLDYYDVSLEMLQAYTAQHPDSLIALILRACNHYKLYNGKAAEAEVKVFQDILTPSFTFGADLLKHNLVVYRNGEGARQVLPPLVDVIPEARLNLVIFHLRNDETREAHELISELEPTVPQEYILKGVVCAALGQETGSRELMKQAQQFFQLVGGSSSECDTIPGRQCMASAFFLLKQYDDVLLYLNSIRSYFHNDDIFNYDYGQV</sequence>
<comment type="similarity">
    <text evidence="2">Belongs to the IFT56 family.</text>
</comment>
<dbReference type="SUPFAM" id="SSF48452">
    <property type="entry name" value="TPR-like"/>
    <property type="match status" value="1"/>
</dbReference>
<dbReference type="PANTHER" id="PTHR14781:SF0">
    <property type="entry name" value="INTRAFLAGELLAR TRANSPORT PROTEIN 56"/>
    <property type="match status" value="1"/>
</dbReference>
<feature type="non-terminal residue" evidence="6">
    <location>
        <position position="1"/>
    </location>
</feature>
<dbReference type="InterPro" id="IPR030511">
    <property type="entry name" value="TTC26"/>
</dbReference>
<evidence type="ECO:0000256" key="2">
    <source>
        <dbReference type="ARBA" id="ARBA00007834"/>
    </source>
</evidence>
<dbReference type="AlphaFoldDB" id="A0A7R8WN96"/>
<dbReference type="InterPro" id="IPR011990">
    <property type="entry name" value="TPR-like_helical_dom_sf"/>
</dbReference>
<comment type="subcellular location">
    <subcellularLocation>
        <location evidence="1">Cell projection</location>
        <location evidence="1">Cilium</location>
    </subcellularLocation>
</comment>
<evidence type="ECO:0000256" key="3">
    <source>
        <dbReference type="ARBA" id="ARBA00022737"/>
    </source>
</evidence>
<dbReference type="EMBL" id="OB670499">
    <property type="protein sequence ID" value="CAD7234932.1"/>
    <property type="molecule type" value="Genomic_DNA"/>
</dbReference>
<dbReference type="GO" id="GO:0036064">
    <property type="term" value="C:ciliary basal body"/>
    <property type="evidence" value="ECO:0007669"/>
    <property type="project" value="TreeGrafter"/>
</dbReference>
<organism evidence="6">
    <name type="scientific">Cyprideis torosa</name>
    <dbReference type="NCBI Taxonomy" id="163714"/>
    <lineage>
        <taxon>Eukaryota</taxon>
        <taxon>Metazoa</taxon>
        <taxon>Ecdysozoa</taxon>
        <taxon>Arthropoda</taxon>
        <taxon>Crustacea</taxon>
        <taxon>Oligostraca</taxon>
        <taxon>Ostracoda</taxon>
        <taxon>Podocopa</taxon>
        <taxon>Podocopida</taxon>
        <taxon>Cytherocopina</taxon>
        <taxon>Cytheroidea</taxon>
        <taxon>Cytherideidae</taxon>
        <taxon>Cyprideis</taxon>
    </lineage>
</organism>